<dbReference type="CDD" id="cd08368">
    <property type="entry name" value="LIM"/>
    <property type="match status" value="1"/>
</dbReference>
<feature type="domain" description="LIM zinc-binding" evidence="6">
    <location>
        <begin position="410"/>
        <end position="476"/>
    </location>
</feature>
<accession>A0AA88PRN0</accession>
<feature type="region of interest" description="Disordered" evidence="5">
    <location>
        <begin position="1"/>
        <end position="237"/>
    </location>
</feature>
<dbReference type="PANTHER" id="PTHR15468">
    <property type="entry name" value="ZNF185"/>
    <property type="match status" value="1"/>
</dbReference>
<feature type="compositionally biased region" description="Basic and acidic residues" evidence="5">
    <location>
        <begin position="12"/>
        <end position="29"/>
    </location>
</feature>
<feature type="compositionally biased region" description="Polar residues" evidence="5">
    <location>
        <begin position="157"/>
        <end position="172"/>
    </location>
</feature>
<dbReference type="InterPro" id="IPR001781">
    <property type="entry name" value="Znf_LIM"/>
</dbReference>
<keyword evidence="2 4" id="KW-0862">Zinc</keyword>
<evidence type="ECO:0000256" key="5">
    <source>
        <dbReference type="SAM" id="MobiDB-lite"/>
    </source>
</evidence>
<feature type="compositionally biased region" description="Low complexity" evidence="5">
    <location>
        <begin position="81"/>
        <end position="109"/>
    </location>
</feature>
<dbReference type="Proteomes" id="UP001187343">
    <property type="component" value="Unassembled WGS sequence"/>
</dbReference>
<dbReference type="PANTHER" id="PTHR15468:SF12">
    <property type="match status" value="1"/>
</dbReference>
<evidence type="ECO:0000256" key="4">
    <source>
        <dbReference type="PROSITE-ProRule" id="PRU00125"/>
    </source>
</evidence>
<comment type="caution">
    <text evidence="7">The sequence shown here is derived from an EMBL/GenBank/DDBJ whole genome shotgun (WGS) entry which is preliminary data.</text>
</comment>
<keyword evidence="8" id="KW-1185">Reference proteome</keyword>
<evidence type="ECO:0000259" key="6">
    <source>
        <dbReference type="PROSITE" id="PS50023"/>
    </source>
</evidence>
<evidence type="ECO:0000313" key="8">
    <source>
        <dbReference type="Proteomes" id="UP001187343"/>
    </source>
</evidence>
<feature type="compositionally biased region" description="Basic and acidic residues" evidence="5">
    <location>
        <begin position="50"/>
        <end position="61"/>
    </location>
</feature>
<dbReference type="PROSITE" id="PS50023">
    <property type="entry name" value="LIM_DOMAIN_2"/>
    <property type="match status" value="1"/>
</dbReference>
<dbReference type="GO" id="GO:0046872">
    <property type="term" value="F:metal ion binding"/>
    <property type="evidence" value="ECO:0007669"/>
    <property type="project" value="UniProtKB-KW"/>
</dbReference>
<dbReference type="AlphaFoldDB" id="A0AA88PRN0"/>
<feature type="compositionally biased region" description="Pro residues" evidence="5">
    <location>
        <begin position="175"/>
        <end position="188"/>
    </location>
</feature>
<name>A0AA88PRN0_9TELE</name>
<keyword evidence="1 4" id="KW-0479">Metal-binding</keyword>
<proteinExistence type="predicted"/>
<feature type="compositionally biased region" description="Low complexity" evidence="5">
    <location>
        <begin position="189"/>
        <end position="206"/>
    </location>
</feature>
<feature type="compositionally biased region" description="Polar residues" evidence="5">
    <location>
        <begin position="118"/>
        <end position="141"/>
    </location>
</feature>
<organism evidence="7 8">
    <name type="scientific">Cirrhinus molitorella</name>
    <name type="common">mud carp</name>
    <dbReference type="NCBI Taxonomy" id="172907"/>
    <lineage>
        <taxon>Eukaryota</taxon>
        <taxon>Metazoa</taxon>
        <taxon>Chordata</taxon>
        <taxon>Craniata</taxon>
        <taxon>Vertebrata</taxon>
        <taxon>Euteleostomi</taxon>
        <taxon>Actinopterygii</taxon>
        <taxon>Neopterygii</taxon>
        <taxon>Teleostei</taxon>
        <taxon>Ostariophysi</taxon>
        <taxon>Cypriniformes</taxon>
        <taxon>Cyprinidae</taxon>
        <taxon>Labeoninae</taxon>
        <taxon>Labeonini</taxon>
        <taxon>Cirrhinus</taxon>
    </lineage>
</organism>
<reference evidence="7" key="1">
    <citation type="submission" date="2023-08" db="EMBL/GenBank/DDBJ databases">
        <title>Chromosome-level Genome Assembly of mud carp (Cirrhinus molitorella).</title>
        <authorList>
            <person name="Liu H."/>
        </authorList>
    </citation>
    <scope>NUCLEOTIDE SEQUENCE</scope>
    <source>
        <strain evidence="7">Prfri</strain>
        <tissue evidence="7">Muscle</tissue>
    </source>
</reference>
<keyword evidence="3 4" id="KW-0440">LIM domain</keyword>
<feature type="compositionally biased region" description="Polar residues" evidence="5">
    <location>
        <begin position="65"/>
        <end position="77"/>
    </location>
</feature>
<evidence type="ECO:0000313" key="7">
    <source>
        <dbReference type="EMBL" id="KAK2889700.1"/>
    </source>
</evidence>
<gene>
    <name evidence="7" type="ORF">Q8A67_015075</name>
</gene>
<protein>
    <recommendedName>
        <fullName evidence="6">LIM zinc-binding domain-containing protein</fullName>
    </recommendedName>
</protein>
<evidence type="ECO:0000256" key="1">
    <source>
        <dbReference type="ARBA" id="ARBA00022723"/>
    </source>
</evidence>
<dbReference type="EMBL" id="JAUYZG010000014">
    <property type="protein sequence ID" value="KAK2889700.1"/>
    <property type="molecule type" value="Genomic_DNA"/>
</dbReference>
<sequence length="479" mass="51317">MSTQNKSGVNVDGRKRTVLKDNSWIRRNQEEDEPVDYDPNPGKVVLSQRKSLDNVDSKPVEADQSPANSGTSVSSLTKRYGSSQEQLNKSSSSSANTKSGAVAPSSSSKPPVPAKNPTLKTPNSSSFTARVFSGANTSSKPVSPVKRTFGEKLPEVTASQNTNGLNKTSSNGAPPSTPPPPAPIPSSPAPSATSTSVKSPAVTTPVIQPAVKSPTRSESVSVSTLVSTSSTSSTHTVITNTKTSFSTLEETPKPVEKPSVDLKLSDASYSSSRSPSAVTVNTRYSYHTPSAPLDDLADDLLPTRIGSIQSQPVRSETQVKTVYSEFRPSSPTLQSLESSRTQVKTVYSEFPPSSPTQSSRTQVKTVYSEFPPSSPTQSSRTVYSEIPTSSQTLRSPLQTLESSRTMNGRDVCTICGKPIAGSERMILDDLKIVSHTSCFKCAACHCDLGSLEAGRSLWVYRERVNCTNCYSKIRGQWYI</sequence>
<evidence type="ECO:0000256" key="2">
    <source>
        <dbReference type="ARBA" id="ARBA00022833"/>
    </source>
</evidence>
<evidence type="ECO:0000256" key="3">
    <source>
        <dbReference type="ARBA" id="ARBA00023038"/>
    </source>
</evidence>
<dbReference type="Gene3D" id="2.10.110.10">
    <property type="entry name" value="Cysteine Rich Protein"/>
    <property type="match status" value="1"/>
</dbReference>
<dbReference type="InterPro" id="IPR052621">
    <property type="entry name" value="Cell_Prolif/Cornif_Regul"/>
</dbReference>
<feature type="compositionally biased region" description="Low complexity" evidence="5">
    <location>
        <begin position="216"/>
        <end position="237"/>
    </location>
</feature>